<dbReference type="PANTHER" id="PTHR19328">
    <property type="entry name" value="HEDGEHOG-INTERACTING PROTEIN"/>
    <property type="match status" value="1"/>
</dbReference>
<dbReference type="InterPro" id="IPR011041">
    <property type="entry name" value="Quinoprot_gluc/sorb_DH_b-prop"/>
</dbReference>
<gene>
    <name evidence="3" type="ORF">HZ995_14080</name>
</gene>
<dbReference type="AlphaFoldDB" id="A0A975I736"/>
<name>A0A975I736_9RHOB</name>
<keyword evidence="1" id="KW-0732">Signal</keyword>
<dbReference type="SUPFAM" id="SSF50952">
    <property type="entry name" value="Soluble quinoprotein glucose dehydrogenase"/>
    <property type="match status" value="1"/>
</dbReference>
<dbReference type="PANTHER" id="PTHR19328:SF75">
    <property type="entry name" value="ALDOSE SUGAR DEHYDROGENASE YLII"/>
    <property type="match status" value="1"/>
</dbReference>
<evidence type="ECO:0000256" key="1">
    <source>
        <dbReference type="SAM" id="SignalP"/>
    </source>
</evidence>
<dbReference type="Proteomes" id="UP000665026">
    <property type="component" value="Chromosome"/>
</dbReference>
<dbReference type="RefSeq" id="WP_209356296.1">
    <property type="nucleotide sequence ID" value="NZ_CP060010.1"/>
</dbReference>
<evidence type="ECO:0000313" key="4">
    <source>
        <dbReference type="Proteomes" id="UP000665026"/>
    </source>
</evidence>
<sequence>MNAIGRFTSSLCAALFSLCILLSSPLAARVHEVSIGSVNITREVRGLNGAWGFGFLPDGSMIITEKRGRLFLYKEGERMRRISGLPEIKVQGQGGLLDVAPARDFETSSEIFLTFAGALEEGIGTSVAVAKLNTNSLMLEDLRVIYKMTKGARGGTHFGSRVVEAPDGTLFVSIGDRGDRPSAQDLSRSNGSIIRINRDGSIPEDNPFLDQDAPEIWSYGHRNPQGMDISNSGDLWAVEHGPKGGDELNLIVQGQNYGWPVISYGTHYSGATVGEGTSKLGMVQPEHFWDPSMAPSGLMIYEGDMFPEWRGDIFIGSLKFDYISRLSGDQKTEVEQIKTMDTLRVRDVREGPDGSIWFISEDRSAIYKISR</sequence>
<accession>A0A975I736</accession>
<organism evidence="3 4">
    <name type="scientific">Cognatishimia activa</name>
    <dbReference type="NCBI Taxonomy" id="1715691"/>
    <lineage>
        <taxon>Bacteria</taxon>
        <taxon>Pseudomonadati</taxon>
        <taxon>Pseudomonadota</taxon>
        <taxon>Alphaproteobacteria</taxon>
        <taxon>Rhodobacterales</taxon>
        <taxon>Paracoccaceae</taxon>
        <taxon>Cognatishimia</taxon>
    </lineage>
</organism>
<evidence type="ECO:0000259" key="2">
    <source>
        <dbReference type="Pfam" id="PF07995"/>
    </source>
</evidence>
<feature type="signal peptide" evidence="1">
    <location>
        <begin position="1"/>
        <end position="28"/>
    </location>
</feature>
<dbReference type="KEGG" id="cact:HZ995_14080"/>
<evidence type="ECO:0000313" key="3">
    <source>
        <dbReference type="EMBL" id="QTN35592.1"/>
    </source>
</evidence>
<dbReference type="InterPro" id="IPR011042">
    <property type="entry name" value="6-blade_b-propeller_TolB-like"/>
</dbReference>
<feature type="domain" description="Glucose/Sorbosone dehydrogenase" evidence="2">
    <location>
        <begin position="48"/>
        <end position="364"/>
    </location>
</feature>
<reference evidence="3" key="1">
    <citation type="submission" date="2020-07" db="EMBL/GenBank/DDBJ databases">
        <title>Genome sequences of bacteria associated with the marine, planktonic diatom Thalassiosira profunda strain ECT2AJA-044.</title>
        <authorList>
            <person name="Gargas C.B."/>
            <person name="Roberts W.R."/>
            <person name="Alverson A.J."/>
        </authorList>
    </citation>
    <scope>NUCLEOTIDE SEQUENCE</scope>
    <source>
        <strain evidence="3">ECT2AJA-044</strain>
    </source>
</reference>
<dbReference type="InterPro" id="IPR012938">
    <property type="entry name" value="Glc/Sorbosone_DH"/>
</dbReference>
<dbReference type="Gene3D" id="2.120.10.30">
    <property type="entry name" value="TolB, C-terminal domain"/>
    <property type="match status" value="1"/>
</dbReference>
<dbReference type="Pfam" id="PF07995">
    <property type="entry name" value="GSDH"/>
    <property type="match status" value="1"/>
</dbReference>
<protein>
    <submittedName>
        <fullName evidence="3">PQQ-dependent sugar dehydrogenase</fullName>
    </submittedName>
</protein>
<feature type="chain" id="PRO_5037884464" evidence="1">
    <location>
        <begin position="29"/>
        <end position="371"/>
    </location>
</feature>
<dbReference type="EMBL" id="CP060010">
    <property type="protein sequence ID" value="QTN35592.1"/>
    <property type="molecule type" value="Genomic_DNA"/>
</dbReference>
<proteinExistence type="predicted"/>